<name>A0AAD4K8W4_9MUSC</name>
<sequence>MTPMDSVMVASVVHLTFRYGFNITPQSRLNTPGPVLPTAIVFVAVLNIIYDNRLIPERFDNVSTGLRSTLEVISSIVLMEATMLFWMSVEHCVYLSSKHTLIRMDVVTKSTYHRHEKEIIGAVTYPLSVAILVITSQSTDLHHRLLESFND</sequence>
<dbReference type="Pfam" id="PF16089">
    <property type="entry name" value="DUF4818"/>
    <property type="match status" value="1"/>
</dbReference>
<comment type="caution">
    <text evidence="1">The sequence shown here is derived from an EMBL/GenBank/DDBJ whole genome shotgun (WGS) entry which is preliminary data.</text>
</comment>
<gene>
    <name evidence="1" type="ORF">KR093_010434</name>
</gene>
<accession>A0AAD4K8W4</accession>
<evidence type="ECO:0000313" key="2">
    <source>
        <dbReference type="Proteomes" id="UP001200034"/>
    </source>
</evidence>
<evidence type="ECO:0000313" key="1">
    <source>
        <dbReference type="EMBL" id="KAH8378249.1"/>
    </source>
</evidence>
<dbReference type="EMBL" id="JAJJHW010001127">
    <property type="protein sequence ID" value="KAH8378249.1"/>
    <property type="molecule type" value="Genomic_DNA"/>
</dbReference>
<keyword evidence="2" id="KW-1185">Reference proteome</keyword>
<organism evidence="1 2">
    <name type="scientific">Drosophila rubida</name>
    <dbReference type="NCBI Taxonomy" id="30044"/>
    <lineage>
        <taxon>Eukaryota</taxon>
        <taxon>Metazoa</taxon>
        <taxon>Ecdysozoa</taxon>
        <taxon>Arthropoda</taxon>
        <taxon>Hexapoda</taxon>
        <taxon>Insecta</taxon>
        <taxon>Pterygota</taxon>
        <taxon>Neoptera</taxon>
        <taxon>Endopterygota</taxon>
        <taxon>Diptera</taxon>
        <taxon>Brachycera</taxon>
        <taxon>Muscomorpha</taxon>
        <taxon>Ephydroidea</taxon>
        <taxon>Drosophilidae</taxon>
        <taxon>Drosophila</taxon>
    </lineage>
</organism>
<protein>
    <submittedName>
        <fullName evidence="1">Uncharacterized protein</fullName>
    </submittedName>
</protein>
<dbReference type="AlphaFoldDB" id="A0AAD4K8W4"/>
<reference evidence="1" key="1">
    <citation type="journal article" date="2021" name="Mol. Ecol. Resour.">
        <title>Phylogenomic analyses of the genus Drosophila reveals genomic signals of climate adaptation.</title>
        <authorList>
            <person name="Li F."/>
            <person name="Rane R.V."/>
            <person name="Luria V."/>
            <person name="Xiong Z."/>
            <person name="Chen J."/>
            <person name="Li Z."/>
            <person name="Catullo R.A."/>
            <person name="Griffin P.C."/>
            <person name="Schiffer M."/>
            <person name="Pearce S."/>
            <person name="Lee S.F."/>
            <person name="McElroy K."/>
            <person name="Stocker A."/>
            <person name="Shirriffs J."/>
            <person name="Cockerell F."/>
            <person name="Coppin C."/>
            <person name="Sgro C.M."/>
            <person name="Karger A."/>
            <person name="Cain J.W."/>
            <person name="Weber J.A."/>
            <person name="Santpere G."/>
            <person name="Kirschner M.W."/>
            <person name="Hoffmann A.A."/>
            <person name="Oakeshott J.G."/>
            <person name="Zhang G."/>
        </authorList>
    </citation>
    <scope>NUCLEOTIDE SEQUENCE</scope>
    <source>
        <strain evidence="1">BGI-SZ-2011g</strain>
    </source>
</reference>
<dbReference type="InterPro" id="IPR032145">
    <property type="entry name" value="DUF4818"/>
</dbReference>
<proteinExistence type="predicted"/>
<dbReference type="Proteomes" id="UP001200034">
    <property type="component" value="Unassembled WGS sequence"/>
</dbReference>